<gene>
    <name evidence="1" type="ORF">FC20_GL000173</name>
</gene>
<name>A0A0R1LUP4_9LACO</name>
<dbReference type="PATRIC" id="fig|1293597.4.peg.178"/>
<protein>
    <submittedName>
        <fullName evidence="1">Uncharacterized protein</fullName>
    </submittedName>
</protein>
<organism evidence="1 2">
    <name type="scientific">Lactobacillus equicursoris DSM 19284 = JCM 14600 = CIP 110162</name>
    <dbReference type="NCBI Taxonomy" id="1293597"/>
    <lineage>
        <taxon>Bacteria</taxon>
        <taxon>Bacillati</taxon>
        <taxon>Bacillota</taxon>
        <taxon>Bacilli</taxon>
        <taxon>Lactobacillales</taxon>
        <taxon>Lactobacillaceae</taxon>
        <taxon>Lactobacillus</taxon>
    </lineage>
</organism>
<dbReference type="Proteomes" id="UP000051074">
    <property type="component" value="Unassembled WGS sequence"/>
</dbReference>
<dbReference type="EMBL" id="AZDU01000101">
    <property type="protein sequence ID" value="KRK97299.1"/>
    <property type="molecule type" value="Genomic_DNA"/>
</dbReference>
<accession>A0A0R1LUP4</accession>
<evidence type="ECO:0000313" key="2">
    <source>
        <dbReference type="Proteomes" id="UP000051074"/>
    </source>
</evidence>
<reference evidence="1 2" key="1">
    <citation type="journal article" date="2015" name="Genome Announc.">
        <title>Expanding the biotechnology potential of lactobacilli through comparative genomics of 213 strains and associated genera.</title>
        <authorList>
            <person name="Sun Z."/>
            <person name="Harris H.M."/>
            <person name="McCann A."/>
            <person name="Guo C."/>
            <person name="Argimon S."/>
            <person name="Zhang W."/>
            <person name="Yang X."/>
            <person name="Jeffery I.B."/>
            <person name="Cooney J.C."/>
            <person name="Kagawa T.F."/>
            <person name="Liu W."/>
            <person name="Song Y."/>
            <person name="Salvetti E."/>
            <person name="Wrobel A."/>
            <person name="Rasinkangas P."/>
            <person name="Parkhill J."/>
            <person name="Rea M.C."/>
            <person name="O'Sullivan O."/>
            <person name="Ritari J."/>
            <person name="Douillard F.P."/>
            <person name="Paul Ross R."/>
            <person name="Yang R."/>
            <person name="Briner A.E."/>
            <person name="Felis G.E."/>
            <person name="de Vos W.M."/>
            <person name="Barrangou R."/>
            <person name="Klaenhammer T.R."/>
            <person name="Caufield P.W."/>
            <person name="Cui Y."/>
            <person name="Zhang H."/>
            <person name="O'Toole P.W."/>
        </authorList>
    </citation>
    <scope>NUCLEOTIDE SEQUENCE [LARGE SCALE GENOMIC DNA]</scope>
    <source>
        <strain evidence="1 2">DSM 19284</strain>
    </source>
</reference>
<evidence type="ECO:0000313" key="1">
    <source>
        <dbReference type="EMBL" id="KRK97299.1"/>
    </source>
</evidence>
<keyword evidence="2" id="KW-1185">Reference proteome</keyword>
<dbReference type="eggNOG" id="ENOG5033G0Q">
    <property type="taxonomic scope" value="Bacteria"/>
</dbReference>
<proteinExistence type="predicted"/>
<sequence>MLSGKYQGNLLKSAENEGDGLCVDAEPEADPDYEIVAIQEYSTHKNISLKRRNK</sequence>
<dbReference type="AlphaFoldDB" id="A0A0R1LUP4"/>
<comment type="caution">
    <text evidence="1">The sequence shown here is derived from an EMBL/GenBank/DDBJ whole genome shotgun (WGS) entry which is preliminary data.</text>
</comment>